<dbReference type="PANTHER" id="PTHR48090">
    <property type="entry name" value="UNDECAPRENYL-PHOSPHATE 4-DEOXY-4-FORMAMIDO-L-ARABINOSE TRANSFERASE-RELATED"/>
    <property type="match status" value="1"/>
</dbReference>
<evidence type="ECO:0000256" key="3">
    <source>
        <dbReference type="ARBA" id="ARBA00022679"/>
    </source>
</evidence>
<dbReference type="CDD" id="cd04187">
    <property type="entry name" value="DPM1_like_bac"/>
    <property type="match status" value="1"/>
</dbReference>
<dbReference type="RefSeq" id="WP_106068630.1">
    <property type="nucleotide sequence ID" value="NZ_CALZWP010000031.1"/>
</dbReference>
<evidence type="ECO:0000313" key="8">
    <source>
        <dbReference type="EMBL" id="TCO95982.1"/>
    </source>
</evidence>
<evidence type="ECO:0000256" key="2">
    <source>
        <dbReference type="ARBA" id="ARBA00022676"/>
    </source>
</evidence>
<dbReference type="GO" id="GO:0009103">
    <property type="term" value="P:lipopolysaccharide biosynthetic process"/>
    <property type="evidence" value="ECO:0007669"/>
    <property type="project" value="UniProtKB-KW"/>
</dbReference>
<dbReference type="GO" id="GO:0005886">
    <property type="term" value="C:plasma membrane"/>
    <property type="evidence" value="ECO:0007669"/>
    <property type="project" value="TreeGrafter"/>
</dbReference>
<dbReference type="FunFam" id="3.90.550.10:FF:000124">
    <property type="entry name" value="Glycosyl transferase family 2"/>
    <property type="match status" value="1"/>
</dbReference>
<comment type="caution">
    <text evidence="8">The sequence shown here is derived from an EMBL/GenBank/DDBJ whole genome shotgun (WGS) entry which is preliminary data.</text>
</comment>
<reference evidence="8 9" key="1">
    <citation type="submission" date="2019-03" db="EMBL/GenBank/DDBJ databases">
        <title>Genomic Encyclopedia of Type Strains, Phase IV (KMG-IV): sequencing the most valuable type-strain genomes for metagenomic binning, comparative biology and taxonomic classification.</title>
        <authorList>
            <person name="Goeker M."/>
        </authorList>
    </citation>
    <scope>NUCLEOTIDE SEQUENCE [LARGE SCALE GENOMIC DNA]</scope>
    <source>
        <strain evidence="8 9">DSM 23917</strain>
    </source>
</reference>
<evidence type="ECO:0000256" key="6">
    <source>
        <dbReference type="ARBA" id="ARBA00022989"/>
    </source>
</evidence>
<keyword evidence="4" id="KW-0812">Transmembrane</keyword>
<evidence type="ECO:0000256" key="5">
    <source>
        <dbReference type="ARBA" id="ARBA00022985"/>
    </source>
</evidence>
<dbReference type="GO" id="GO:0099621">
    <property type="term" value="F:undecaprenyl-phosphate 4-deoxy-4-formamido-L-arabinose transferase activity"/>
    <property type="evidence" value="ECO:0007669"/>
    <property type="project" value="TreeGrafter"/>
</dbReference>
<sequence>MDISVVVPLYNEEESLPELFAWIERVMKANGFSYEVIFVNDGSTDHSWQVIEQLQAQAPDRVRGIKFRRNYGKSPALFCGFEQALGDVVITMDADLQDSPDEIPELYRMITEEGYDLVSGWKQKRYDPLSKTLPTKLFNATARSVSGIKNLHDFNCGLKAYRKDVVKNIEVYGEMHRYIPYLAKNAGFRKIGEKVVHHQARKYGKTKFGLNRFINGYLDLLSLWFLSTFGIKPMHFFGLLGSLMFIFGFIAVIIVGASKLYYMHNGMPYRLVTDSPYFFLSLTLMIIGTQLFVAGFLGELISRNAPERNKYQIEKTI</sequence>
<accession>A0A2R3MPU5</accession>
<dbReference type="EMBL" id="SLXB01000002">
    <property type="protein sequence ID" value="TCO95982.1"/>
    <property type="molecule type" value="Genomic_DNA"/>
</dbReference>
<dbReference type="SUPFAM" id="SSF53448">
    <property type="entry name" value="Nucleotide-diphospho-sugar transferases"/>
    <property type="match status" value="1"/>
</dbReference>
<dbReference type="InterPro" id="IPR001173">
    <property type="entry name" value="Glyco_trans_2-like"/>
</dbReference>
<name>A0A2R3MPU5_9BACE</name>
<dbReference type="GeneID" id="94547537"/>
<dbReference type="KEGG" id="bhf:C3V43_03580"/>
<keyword evidence="1" id="KW-1003">Cell membrane</keyword>
<dbReference type="PANTHER" id="PTHR48090:SF3">
    <property type="entry name" value="UNDECAPRENYL-PHOSPHATE 4-DEOXY-4-FORMAMIDO-L-ARABINOSE TRANSFERASE"/>
    <property type="match status" value="1"/>
</dbReference>
<gene>
    <name evidence="8" type="ORF">EV202_10283</name>
</gene>
<evidence type="ECO:0000256" key="7">
    <source>
        <dbReference type="ARBA" id="ARBA00023136"/>
    </source>
</evidence>
<dbReference type="Pfam" id="PF00535">
    <property type="entry name" value="Glycos_transf_2"/>
    <property type="match status" value="1"/>
</dbReference>
<evidence type="ECO:0000256" key="1">
    <source>
        <dbReference type="ARBA" id="ARBA00022475"/>
    </source>
</evidence>
<dbReference type="Proteomes" id="UP000295600">
    <property type="component" value="Unassembled WGS sequence"/>
</dbReference>
<evidence type="ECO:0000256" key="4">
    <source>
        <dbReference type="ARBA" id="ARBA00022692"/>
    </source>
</evidence>
<keyword evidence="2" id="KW-0328">Glycosyltransferase</keyword>
<keyword evidence="3 8" id="KW-0808">Transferase</keyword>
<protein>
    <submittedName>
        <fullName evidence="8">Glycosyltransferase involved in cell wall biosynthesis</fullName>
    </submittedName>
</protein>
<proteinExistence type="predicted"/>
<dbReference type="Gene3D" id="3.90.550.10">
    <property type="entry name" value="Spore Coat Polysaccharide Biosynthesis Protein SpsA, Chain A"/>
    <property type="match status" value="1"/>
</dbReference>
<keyword evidence="7" id="KW-0472">Membrane</keyword>
<dbReference type="AlphaFoldDB" id="A0A2R3MPU5"/>
<keyword evidence="6" id="KW-1133">Transmembrane helix</keyword>
<dbReference type="InterPro" id="IPR050256">
    <property type="entry name" value="Glycosyltransferase_2"/>
</dbReference>
<keyword evidence="5" id="KW-0448">Lipopolysaccharide biosynthesis</keyword>
<organism evidence="8 9">
    <name type="scientific">Prevotella heparinolytica</name>
    <dbReference type="NCBI Taxonomy" id="28113"/>
    <lineage>
        <taxon>Bacteria</taxon>
        <taxon>Pseudomonadati</taxon>
        <taxon>Bacteroidota</taxon>
        <taxon>Bacteroidia</taxon>
        <taxon>Bacteroidales</taxon>
        <taxon>Bacteroidaceae</taxon>
        <taxon>Bacteroides</taxon>
    </lineage>
</organism>
<evidence type="ECO:0000313" key="9">
    <source>
        <dbReference type="Proteomes" id="UP000295600"/>
    </source>
</evidence>
<dbReference type="InterPro" id="IPR029044">
    <property type="entry name" value="Nucleotide-diphossugar_trans"/>
</dbReference>